<dbReference type="STRING" id="494026.PGLA_10965"/>
<organism evidence="1 2">
    <name type="scientific">Paenibacillus glacialis</name>
    <dbReference type="NCBI Taxonomy" id="494026"/>
    <lineage>
        <taxon>Bacteria</taxon>
        <taxon>Bacillati</taxon>
        <taxon>Bacillota</taxon>
        <taxon>Bacilli</taxon>
        <taxon>Bacillales</taxon>
        <taxon>Paenibacillaceae</taxon>
        <taxon>Paenibacillus</taxon>
    </lineage>
</organism>
<dbReference type="RefSeq" id="WP_068532464.1">
    <property type="nucleotide sequence ID" value="NZ_LVJH01000017.1"/>
</dbReference>
<dbReference type="OrthoDB" id="1730007at2"/>
<proteinExistence type="predicted"/>
<protein>
    <recommendedName>
        <fullName evidence="3">Bactofilin</fullName>
    </recommendedName>
</protein>
<dbReference type="Proteomes" id="UP000076967">
    <property type="component" value="Unassembled WGS sequence"/>
</dbReference>
<sequence length="242" mass="26337">MEQKQQSRHDLNISGMGRTGGGVYKDVKIDGMGKVGGDIDCLTFTSNGTVGIEGSLHADSLNINGTAKVEGPTTLDKMDIGGMSTFKDQVQCRAVFINGRAIFDKGLKSDTVEVGGILKTKEDVQCESFSVKGHFTIEGLLNAGQVDIKMNLPCSAQEIGGEYIVVRKWKSPRIWEQLHHGFSTRLKAHIIEGDHIDLEYTEADTVRGNDVSIGPGCTIRLVEYKNTIHQDPEAKVGSCVRI</sequence>
<evidence type="ECO:0000313" key="1">
    <source>
        <dbReference type="EMBL" id="OAB42968.1"/>
    </source>
</evidence>
<keyword evidence="2" id="KW-1185">Reference proteome</keyword>
<evidence type="ECO:0000313" key="2">
    <source>
        <dbReference type="Proteomes" id="UP000076967"/>
    </source>
</evidence>
<gene>
    <name evidence="1" type="ORF">PGLA_10965</name>
</gene>
<evidence type="ECO:0008006" key="3">
    <source>
        <dbReference type="Google" id="ProtNLM"/>
    </source>
</evidence>
<comment type="caution">
    <text evidence="1">The sequence shown here is derived from an EMBL/GenBank/DDBJ whole genome shotgun (WGS) entry which is preliminary data.</text>
</comment>
<dbReference type="AlphaFoldDB" id="A0A162KAK8"/>
<reference evidence="1 2" key="1">
    <citation type="submission" date="2016-03" db="EMBL/GenBank/DDBJ databases">
        <title>Draft genome sequence of Paenibacillus glacialis DSM 22343.</title>
        <authorList>
            <person name="Shin S.-K."/>
            <person name="Yi H."/>
        </authorList>
    </citation>
    <scope>NUCLEOTIDE SEQUENCE [LARGE SCALE GENOMIC DNA]</scope>
    <source>
        <strain evidence="1 2">DSM 22343</strain>
    </source>
</reference>
<name>A0A162KAK8_9BACL</name>
<dbReference type="EMBL" id="LVJH01000017">
    <property type="protein sequence ID" value="OAB42968.1"/>
    <property type="molecule type" value="Genomic_DNA"/>
</dbReference>
<accession>A0A162KAK8</accession>